<dbReference type="InterPro" id="IPR001451">
    <property type="entry name" value="Hexapep"/>
</dbReference>
<dbReference type="GO" id="GO:0016740">
    <property type="term" value="F:transferase activity"/>
    <property type="evidence" value="ECO:0007669"/>
    <property type="project" value="UniProtKB-KW"/>
</dbReference>
<dbReference type="HOGENOM" id="CLU_064827_4_1_2"/>
<dbReference type="OrthoDB" id="10940at2157"/>
<dbReference type="Gene3D" id="2.160.10.10">
    <property type="entry name" value="Hexapeptide repeat proteins"/>
    <property type="match status" value="1"/>
</dbReference>
<keyword evidence="2" id="KW-1185">Reference proteome</keyword>
<dbReference type="Pfam" id="PF00132">
    <property type="entry name" value="Hexapep"/>
    <property type="match status" value="2"/>
</dbReference>
<dbReference type="KEGG" id="mpl:Mpal_2539"/>
<evidence type="ECO:0000313" key="1">
    <source>
        <dbReference type="EMBL" id="ACL17812.1"/>
    </source>
</evidence>
<protein>
    <submittedName>
        <fullName evidence="1">Hexapaptide repeat-containing transferase</fullName>
    </submittedName>
</protein>
<evidence type="ECO:0000313" key="2">
    <source>
        <dbReference type="Proteomes" id="UP000002457"/>
    </source>
</evidence>
<proteinExistence type="predicted"/>
<dbReference type="Proteomes" id="UP000002457">
    <property type="component" value="Chromosome"/>
</dbReference>
<dbReference type="InterPro" id="IPR047324">
    <property type="entry name" value="LbH_gamma_CA-like"/>
</dbReference>
<dbReference type="AlphaFoldDB" id="B8GF06"/>
<reference evidence="1 2" key="1">
    <citation type="journal article" date="2015" name="Genome Announc.">
        <title>Complete Genome Sequence of Methanosphaerula palustris E1-9CT, a Hydrogenotrophic Methanogen Isolated from a Minerotrophic Fen Peatland.</title>
        <authorList>
            <person name="Cadillo-Quiroz H."/>
            <person name="Browne P."/>
            <person name="Kyrpides N."/>
            <person name="Woyke T."/>
            <person name="Goodwin L."/>
            <person name="Detter C."/>
            <person name="Yavitt J.B."/>
            <person name="Zinder S.H."/>
        </authorList>
    </citation>
    <scope>NUCLEOTIDE SEQUENCE [LARGE SCALE GENOMIC DNA]</scope>
    <source>
        <strain evidence="2">ATCC BAA-1556 / DSM 19958 / E1-9c</strain>
    </source>
</reference>
<keyword evidence="1" id="KW-0808">Transferase</keyword>
<dbReference type="InterPro" id="IPR011004">
    <property type="entry name" value="Trimer_LpxA-like_sf"/>
</dbReference>
<dbReference type="CDD" id="cd04645">
    <property type="entry name" value="LbH_gamma_CA_like"/>
    <property type="match status" value="1"/>
</dbReference>
<dbReference type="GeneID" id="7271708"/>
<dbReference type="SUPFAM" id="SSF51161">
    <property type="entry name" value="Trimeric LpxA-like enzymes"/>
    <property type="match status" value="1"/>
</dbReference>
<name>B8GF06_METPE</name>
<dbReference type="EMBL" id="CP001338">
    <property type="protein sequence ID" value="ACL17812.1"/>
    <property type="molecule type" value="Genomic_DNA"/>
</dbReference>
<dbReference type="InterPro" id="IPR050484">
    <property type="entry name" value="Transf_Hexapept/Carb_Anhydrase"/>
</dbReference>
<dbReference type="RefSeq" id="WP_012619131.1">
    <property type="nucleotide sequence ID" value="NC_011832.1"/>
</dbReference>
<dbReference type="eggNOG" id="arCOG01849">
    <property type="taxonomic scope" value="Archaea"/>
</dbReference>
<organism evidence="1 2">
    <name type="scientific">Methanosphaerula palustris (strain ATCC BAA-1556 / DSM 19958 / E1-9c)</name>
    <dbReference type="NCBI Taxonomy" id="521011"/>
    <lineage>
        <taxon>Archaea</taxon>
        <taxon>Methanobacteriati</taxon>
        <taxon>Methanobacteriota</taxon>
        <taxon>Stenosarchaea group</taxon>
        <taxon>Methanomicrobia</taxon>
        <taxon>Methanomicrobiales</taxon>
        <taxon>Methanoregulaceae</taxon>
        <taxon>Methanosphaerula</taxon>
    </lineage>
</organism>
<dbReference type="STRING" id="521011.Mpal_2539"/>
<dbReference type="PANTHER" id="PTHR13061:SF29">
    <property type="entry name" value="GAMMA CARBONIC ANHYDRASE-LIKE 1, MITOCHONDRIAL-RELATED"/>
    <property type="match status" value="1"/>
</dbReference>
<dbReference type="PANTHER" id="PTHR13061">
    <property type="entry name" value="DYNACTIN SUBUNIT P25"/>
    <property type="match status" value="1"/>
</dbReference>
<sequence>MHTGTVTGSEVFVARNATVIGDVVIGDHAGIWFGAVIRADKDSITIGSHSNIQDNAVVHTSRGHPVRIGNQVSVGHGAILHGCTVEDQVLVGMGAIVLNGAVIGSGSIIGAGAVVTEGKQIPPGSMVLGVPGKVIKETTPLQQEEIVKNAESYTVLAEEYINAGEHAQEYTHA</sequence>
<accession>B8GF06</accession>
<gene>
    <name evidence="1" type="ordered locus">Mpal_2539</name>
</gene>